<evidence type="ECO:0000256" key="1">
    <source>
        <dbReference type="ARBA" id="ARBA00004123"/>
    </source>
</evidence>
<keyword evidence="9" id="KW-1185">Reference proteome</keyword>
<dbReference type="AlphaFoldDB" id="A0AA39HHI7"/>
<evidence type="ECO:0000256" key="3">
    <source>
        <dbReference type="ARBA" id="ARBA00023015"/>
    </source>
</evidence>
<feature type="compositionally biased region" description="Basic and acidic residues" evidence="6">
    <location>
        <begin position="695"/>
        <end position="707"/>
    </location>
</feature>
<dbReference type="InterPro" id="IPR002035">
    <property type="entry name" value="VWF_A"/>
</dbReference>
<accession>A0AA39HHI7</accession>
<evidence type="ECO:0000256" key="4">
    <source>
        <dbReference type="ARBA" id="ARBA00023163"/>
    </source>
</evidence>
<keyword evidence="5" id="KW-0539">Nucleus</keyword>
<organism evidence="8 9">
    <name type="scientific">Steinernema hermaphroditum</name>
    <dbReference type="NCBI Taxonomy" id="289476"/>
    <lineage>
        <taxon>Eukaryota</taxon>
        <taxon>Metazoa</taxon>
        <taxon>Ecdysozoa</taxon>
        <taxon>Nematoda</taxon>
        <taxon>Chromadorea</taxon>
        <taxon>Rhabditida</taxon>
        <taxon>Tylenchina</taxon>
        <taxon>Panagrolaimomorpha</taxon>
        <taxon>Strongyloidoidea</taxon>
        <taxon>Steinernematidae</taxon>
        <taxon>Steinernema</taxon>
    </lineage>
</organism>
<proteinExistence type="inferred from homology"/>
<dbReference type="PANTHER" id="PTHR13114">
    <property type="entry name" value="MEDIATOR OF RNA POLYMERASE II TRANSCRIPTION SUBUNIT 17"/>
    <property type="match status" value="1"/>
</dbReference>
<keyword evidence="3" id="KW-0805">Transcription regulation</keyword>
<dbReference type="GO" id="GO:0003712">
    <property type="term" value="F:transcription coregulator activity"/>
    <property type="evidence" value="ECO:0007669"/>
    <property type="project" value="InterPro"/>
</dbReference>
<dbReference type="GO" id="GO:0006357">
    <property type="term" value="P:regulation of transcription by RNA polymerase II"/>
    <property type="evidence" value="ECO:0007669"/>
    <property type="project" value="InterPro"/>
</dbReference>
<comment type="similarity">
    <text evidence="2">Belongs to the Mediator complex subunit 17 family.</text>
</comment>
<feature type="region of interest" description="Disordered" evidence="6">
    <location>
        <begin position="695"/>
        <end position="737"/>
    </location>
</feature>
<evidence type="ECO:0000256" key="6">
    <source>
        <dbReference type="SAM" id="MobiDB-lite"/>
    </source>
</evidence>
<dbReference type="Pfam" id="PF00092">
    <property type="entry name" value="VWA"/>
    <property type="match status" value="1"/>
</dbReference>
<dbReference type="PROSITE" id="PS50234">
    <property type="entry name" value="VWFA"/>
    <property type="match status" value="1"/>
</dbReference>
<dbReference type="GO" id="GO:0016592">
    <property type="term" value="C:mediator complex"/>
    <property type="evidence" value="ECO:0007669"/>
    <property type="project" value="InterPro"/>
</dbReference>
<protein>
    <recommendedName>
        <fullName evidence="7">VWFA domain-containing protein</fullName>
    </recommendedName>
</protein>
<dbReference type="SMART" id="SM00327">
    <property type="entry name" value="VWA"/>
    <property type="match status" value="1"/>
</dbReference>
<evidence type="ECO:0000259" key="7">
    <source>
        <dbReference type="PROSITE" id="PS50234"/>
    </source>
</evidence>
<dbReference type="SUPFAM" id="SSF53300">
    <property type="entry name" value="vWA-like"/>
    <property type="match status" value="1"/>
</dbReference>
<comment type="caution">
    <text evidence="8">The sequence shown here is derived from an EMBL/GenBank/DDBJ whole genome shotgun (WGS) entry which is preliminary data.</text>
</comment>
<dbReference type="InterPro" id="IPR036465">
    <property type="entry name" value="vWFA_dom_sf"/>
</dbReference>
<dbReference type="EMBL" id="JAUCMV010000004">
    <property type="protein sequence ID" value="KAK0404829.1"/>
    <property type="molecule type" value="Genomic_DNA"/>
</dbReference>
<evidence type="ECO:0000256" key="2">
    <source>
        <dbReference type="ARBA" id="ARBA00005635"/>
    </source>
</evidence>
<keyword evidence="4" id="KW-0804">Transcription</keyword>
<evidence type="ECO:0000313" key="9">
    <source>
        <dbReference type="Proteomes" id="UP001175271"/>
    </source>
</evidence>
<comment type="subcellular location">
    <subcellularLocation>
        <location evidence="1">Nucleus</location>
    </subcellularLocation>
</comment>
<dbReference type="Proteomes" id="UP001175271">
    <property type="component" value="Unassembled WGS sequence"/>
</dbReference>
<feature type="domain" description="VWFA" evidence="7">
    <location>
        <begin position="745"/>
        <end position="914"/>
    </location>
</feature>
<dbReference type="InterPro" id="IPR019313">
    <property type="entry name" value="Mediator_Med17"/>
</dbReference>
<name>A0AA39HHI7_9BILA</name>
<dbReference type="Gene3D" id="3.40.50.410">
    <property type="entry name" value="von Willebrand factor, type A domain"/>
    <property type="match status" value="1"/>
</dbReference>
<gene>
    <name evidence="8" type="ORF">QR680_017653</name>
</gene>
<dbReference type="PANTHER" id="PTHR13114:SF7">
    <property type="entry name" value="MEDIATOR OF RNA POLYMERASE II TRANSCRIPTION SUBUNIT 17"/>
    <property type="match status" value="1"/>
</dbReference>
<evidence type="ECO:0000313" key="8">
    <source>
        <dbReference type="EMBL" id="KAK0404829.1"/>
    </source>
</evidence>
<reference evidence="8" key="1">
    <citation type="submission" date="2023-06" db="EMBL/GenBank/DDBJ databases">
        <title>Genomic analysis of the entomopathogenic nematode Steinernema hermaphroditum.</title>
        <authorList>
            <person name="Schwarz E.M."/>
            <person name="Heppert J.K."/>
            <person name="Baniya A."/>
            <person name="Schwartz H.T."/>
            <person name="Tan C.-H."/>
            <person name="Antoshechkin I."/>
            <person name="Sternberg P.W."/>
            <person name="Goodrich-Blair H."/>
            <person name="Dillman A.R."/>
        </authorList>
    </citation>
    <scope>NUCLEOTIDE SEQUENCE</scope>
    <source>
        <strain evidence="8">PS9179</strain>
        <tissue evidence="8">Whole animal</tissue>
    </source>
</reference>
<dbReference type="GO" id="GO:0070847">
    <property type="term" value="C:core mediator complex"/>
    <property type="evidence" value="ECO:0007669"/>
    <property type="project" value="TreeGrafter"/>
</dbReference>
<evidence type="ECO:0000256" key="5">
    <source>
        <dbReference type="ARBA" id="ARBA00023242"/>
    </source>
</evidence>
<sequence length="914" mass="103369">MFNGAGLPGNGLGQNQQGVQVAIEPMTEWQIDSIGYDGIEKYIIPPGFADFVAKGAMKVDWRKMVDSNGTFDDLSVVGVEEEQVQKPKLEMEDRKVPEAGPWHEVAKHLHETLQQINVLSDTMKVLKAQNYIDAVTVQEEHKDEAVSNTTIQNSRQFHWIARRKALTEANNVIEKAQKARDVGEKGDKDKEQFFRELRELREHWRIKKVGGMILGDIGYRIFGQKYAQRDVFNIWRKKTSAEGSLFAKSALQVRVPADLMCRTRVTVSIVRDSRSCDLYEMPHEELEYMDLEKQKAMKVYWKQALKWAQDSLINRDIYQMLFGDSTLLQDRICAVKKDTILVSLFDDLVLKIQKVNYKFEDGKLPAMGITYLNRTLRQMFLSGLCRRNLRVPSFAYLPLTTHNLSLDMRAPHGLDRREMEMRVREESSLLSRLITVSSHYILMERVSQTLLEYTRKMKDPNLSWRLSWASPSHSLLALSFSLKNYEQFGKKSFFIKVEGDGVQILTKEQHFLDARRDSNLIMQTIHVMYSTFMVHSFVSLCRTWNWEVLHANLNGVDHLKRPAPTFYSCNKAATVALFVQFRSGCLPPVFMLRTSPNGLHDDSVPFVTLKYDLIPGTSTMKKAETIFGSPLSQSLSTAISGQGAMHRSLQLLLLLAVCAARGQYDQLNQVTEAIPAPTPLSSYTPEPYDRVLHRDEPKHREPPKSEPEAPASSELPPKKVEPALEEEESPKTPEESAKAVCGVDDVLFVLDSTGSVRTFYDNQKNYIISLVENLDISPEGQHVGLVKYSSHRRQRTPIELDVGIDKTSVIAKVKDVTFNGGITETGAALRYVKTALEKRRKEKRTAVVVLTDGFSFDDVTAPATDLRGIPDVTVFVAGLTHPVVREVLVDIAGDESRVLLGEEGKALLIASLKC</sequence>